<keyword evidence="2" id="KW-0472">Membrane</keyword>
<dbReference type="Proteomes" id="UP000002872">
    <property type="component" value="Unassembled WGS sequence"/>
</dbReference>
<feature type="transmembrane region" description="Helical" evidence="2">
    <location>
        <begin position="12"/>
        <end position="29"/>
    </location>
</feature>
<keyword evidence="2" id="KW-0812">Transmembrane</keyword>
<organism evidence="3 4">
    <name type="scientific">Nematocida parisii (strain ERTm3)</name>
    <name type="common">Nematode killer fungus</name>
    <dbReference type="NCBI Taxonomy" id="935791"/>
    <lineage>
        <taxon>Eukaryota</taxon>
        <taxon>Fungi</taxon>
        <taxon>Fungi incertae sedis</taxon>
        <taxon>Microsporidia</taxon>
        <taxon>Nematocida</taxon>
    </lineage>
</organism>
<dbReference type="OMA" id="VVMQPAM"/>
<evidence type="ECO:0000256" key="1">
    <source>
        <dbReference type="SAM" id="Coils"/>
    </source>
</evidence>
<sequence>MVIGSKKRNFGLLIIIVYMACVMCVYTIGDCICIEGASNGYLLKQNIGGLTGGAALSAQMMAPLAIQLQSDGGAAQQMGEACPCAAAQSGGGGLEIGGISGNMVAQYVPIAAPPAVARVVTPPVVAQPMQYVQAVKATPVVQVAAAGYDGASAASANMPLIQAVQLNKVKKSGLILKAAEAASLNSACQADRIAKAAMAVTEIGANEAKHAKQMAAIAQMAEMAHQENTQVAMKNYEIMQRLSSIQAAQATQAAQVAQAQAQATQVQAQAQAQAAQVQAQAQAQAAQAQIQAQVQAQAAQAQLQAQAAQAQLQQAAISVPISGGMLGGGGGLSISAIPSISVASPPKMTLMNIGSAIGGAIGGSIGGGGIGNISSARIDSPMVYGIISSGAAGSQCICPPLYEAAAQQGEAGAESGASTGFGAKLAAGLAAKIMMGITEQGASRSGANMLCVDQIKSAQNAANIQQQVAEGKLTFCLNEIGKSAALGSMISGNHMCYC</sequence>
<dbReference type="AlphaFoldDB" id="I3EDR6"/>
<dbReference type="OrthoDB" id="2194466at2759"/>
<dbReference type="InParanoid" id="I3EDR6"/>
<keyword evidence="4" id="KW-1185">Reference proteome</keyword>
<evidence type="ECO:0000313" key="4">
    <source>
        <dbReference type="Proteomes" id="UP000002872"/>
    </source>
</evidence>
<keyword evidence="2" id="KW-1133">Transmembrane helix</keyword>
<reference evidence="3" key="1">
    <citation type="submission" date="2011-01" db="EMBL/GenBank/DDBJ databases">
        <title>The Genome Sequence of Nematocida parisii strain ERTm3.</title>
        <authorList>
            <consortium name="The Broad Institute Genome Sequencing Platform"/>
            <consortium name="The Broad Institute Genome Sequencing Center for Infectious Disease"/>
            <person name="Cuomo C."/>
            <person name="Troemel E."/>
            <person name="Young S.K."/>
            <person name="Zeng Q."/>
            <person name="Gargeya S."/>
            <person name="Fitzgerald M."/>
            <person name="Haas B."/>
            <person name="Abouelleil A."/>
            <person name="Alvarado L."/>
            <person name="Arachchi H.M."/>
            <person name="Berlin A."/>
            <person name="Chapman S.B."/>
            <person name="Gearin G."/>
            <person name="Goldberg J."/>
            <person name="Griggs A."/>
            <person name="Gujja S."/>
            <person name="Hansen M."/>
            <person name="Heiman D."/>
            <person name="Howarth C."/>
            <person name="Larimer J."/>
            <person name="Lui A."/>
            <person name="MacDonald P.J.P."/>
            <person name="McCowen C."/>
            <person name="Montmayeur A."/>
            <person name="Murphy C."/>
            <person name="Neiman D."/>
            <person name="Pearson M."/>
            <person name="Priest M."/>
            <person name="Roberts A."/>
            <person name="Saif S."/>
            <person name="Shea T."/>
            <person name="Sisk P."/>
            <person name="Stolte C."/>
            <person name="Sykes S."/>
            <person name="Wortman J."/>
            <person name="Nusbaum C."/>
            <person name="Birren B."/>
        </authorList>
    </citation>
    <scope>NUCLEOTIDE SEQUENCE</scope>
    <source>
        <strain evidence="3">ERTm3</strain>
    </source>
</reference>
<dbReference type="HOGENOM" id="CLU_582764_0_0_1"/>
<name>I3EDR6_NEMP3</name>
<proteinExistence type="predicted"/>
<protein>
    <submittedName>
        <fullName evidence="3">Uncharacterized protein</fullName>
    </submittedName>
</protein>
<evidence type="ECO:0000313" key="3">
    <source>
        <dbReference type="EMBL" id="EIJ87363.1"/>
    </source>
</evidence>
<accession>I3EDR6</accession>
<dbReference type="VEuPathDB" id="MicrosporidiaDB:NEQG_02486"/>
<evidence type="ECO:0000256" key="2">
    <source>
        <dbReference type="SAM" id="Phobius"/>
    </source>
</evidence>
<feature type="coiled-coil region" evidence="1">
    <location>
        <begin position="256"/>
        <end position="318"/>
    </location>
</feature>
<keyword evidence="1" id="KW-0175">Coiled coil</keyword>
<dbReference type="EMBL" id="GL870883">
    <property type="protein sequence ID" value="EIJ87363.1"/>
    <property type="molecule type" value="Genomic_DNA"/>
</dbReference>
<gene>
    <name evidence="3" type="ORF">NEQG_02486</name>
</gene>